<dbReference type="CDD" id="cd19500">
    <property type="entry name" value="RecA-like_Lon"/>
    <property type="match status" value="1"/>
</dbReference>
<comment type="subcellular location">
    <subcellularLocation>
        <location evidence="1 10 11">Cytoplasm</location>
    </subcellularLocation>
</comment>
<dbReference type="SMART" id="SM00464">
    <property type="entry name" value="LON"/>
    <property type="match status" value="1"/>
</dbReference>
<dbReference type="GO" id="GO:0034605">
    <property type="term" value="P:cellular response to heat"/>
    <property type="evidence" value="ECO:0007669"/>
    <property type="project" value="UniProtKB-UniRule"/>
</dbReference>
<dbReference type="RefSeq" id="WP_349246020.1">
    <property type="nucleotide sequence ID" value="NZ_JASCXX010000022.1"/>
</dbReference>
<dbReference type="PIRSF" id="PIRSF001174">
    <property type="entry name" value="Lon_proteas"/>
    <property type="match status" value="1"/>
</dbReference>
<comment type="induction">
    <text evidence="10">By heat shock.</text>
</comment>
<dbReference type="NCBIfam" id="TIGR00763">
    <property type="entry name" value="lon"/>
    <property type="match status" value="1"/>
</dbReference>
<dbReference type="GO" id="GO:0043565">
    <property type="term" value="F:sequence-specific DNA binding"/>
    <property type="evidence" value="ECO:0007669"/>
    <property type="project" value="UniProtKB-UniRule"/>
</dbReference>
<organism evidence="18 19">
    <name type="scientific">Anaerobaca lacustris</name>
    <dbReference type="NCBI Taxonomy" id="3044600"/>
    <lineage>
        <taxon>Bacteria</taxon>
        <taxon>Pseudomonadati</taxon>
        <taxon>Planctomycetota</taxon>
        <taxon>Phycisphaerae</taxon>
        <taxon>Sedimentisphaerales</taxon>
        <taxon>Anaerobacaceae</taxon>
        <taxon>Anaerobaca</taxon>
    </lineage>
</organism>
<dbReference type="Gene3D" id="1.10.8.60">
    <property type="match status" value="1"/>
</dbReference>
<dbReference type="EMBL" id="JASCXX010000022">
    <property type="protein sequence ID" value="MDI6450610.1"/>
    <property type="molecule type" value="Genomic_DNA"/>
</dbReference>
<dbReference type="AlphaFoldDB" id="A0AAW6U133"/>
<evidence type="ECO:0000313" key="18">
    <source>
        <dbReference type="EMBL" id="MDI6450610.1"/>
    </source>
</evidence>
<dbReference type="Pfam" id="PF05362">
    <property type="entry name" value="Lon_C"/>
    <property type="match status" value="1"/>
</dbReference>
<dbReference type="InterPro" id="IPR046336">
    <property type="entry name" value="Lon_prtase_N_sf"/>
</dbReference>
<dbReference type="InterPro" id="IPR027543">
    <property type="entry name" value="Lon_bac"/>
</dbReference>
<dbReference type="InterPro" id="IPR003111">
    <property type="entry name" value="Lon_prtase_N"/>
</dbReference>
<keyword evidence="7 10" id="KW-0067">ATP-binding</keyword>
<dbReference type="Pfam" id="PF00004">
    <property type="entry name" value="AAA"/>
    <property type="match status" value="1"/>
</dbReference>
<comment type="function">
    <text evidence="10">ATP-dependent serine protease that mediates the selective degradation of mutant and abnormal proteins as well as certain short-lived regulatory proteins. Required for cellular homeostasis and for survival from DNA damage and developmental changes induced by stress. Degrades polypeptides processively to yield small peptide fragments that are 5 to 10 amino acids long. Binds to DNA in a double-stranded, site-specific manner.</text>
</comment>
<comment type="catalytic activity">
    <reaction evidence="9 10 11 14">
        <text>Hydrolysis of proteins in presence of ATP.</text>
        <dbReference type="EC" id="3.4.21.53"/>
    </reaction>
</comment>
<comment type="subunit">
    <text evidence="10 11">Homohexamer. Organized in a ring with a central cavity.</text>
</comment>
<comment type="caution">
    <text evidence="18">The sequence shown here is derived from an EMBL/GenBank/DDBJ whole genome shotgun (WGS) entry which is preliminary data.</text>
</comment>
<dbReference type="GO" id="GO:0005524">
    <property type="term" value="F:ATP binding"/>
    <property type="evidence" value="ECO:0007669"/>
    <property type="project" value="UniProtKB-UniRule"/>
</dbReference>
<dbReference type="Pfam" id="PF22667">
    <property type="entry name" value="Lon_lid"/>
    <property type="match status" value="1"/>
</dbReference>
<dbReference type="InterPro" id="IPR027065">
    <property type="entry name" value="Lon_Prtase"/>
</dbReference>
<dbReference type="GO" id="GO:0004252">
    <property type="term" value="F:serine-type endopeptidase activity"/>
    <property type="evidence" value="ECO:0007669"/>
    <property type="project" value="UniProtKB-UniRule"/>
</dbReference>
<evidence type="ECO:0000259" key="17">
    <source>
        <dbReference type="PROSITE" id="PS51787"/>
    </source>
</evidence>
<dbReference type="InterPro" id="IPR027417">
    <property type="entry name" value="P-loop_NTPase"/>
</dbReference>
<dbReference type="InterPro" id="IPR008269">
    <property type="entry name" value="Lon_proteolytic"/>
</dbReference>
<keyword evidence="3 10" id="KW-0645">Protease</keyword>
<evidence type="ECO:0000256" key="6">
    <source>
        <dbReference type="ARBA" id="ARBA00022825"/>
    </source>
</evidence>
<dbReference type="Gene3D" id="3.30.230.10">
    <property type="match status" value="1"/>
</dbReference>
<feature type="active site" evidence="10 12">
    <location>
        <position position="720"/>
    </location>
</feature>
<dbReference type="Gene3D" id="3.40.50.300">
    <property type="entry name" value="P-loop containing nucleotide triphosphate hydrolases"/>
    <property type="match status" value="1"/>
</dbReference>
<dbReference type="Gene3D" id="2.30.130.40">
    <property type="entry name" value="LON domain-like"/>
    <property type="match status" value="1"/>
</dbReference>
<dbReference type="InterPro" id="IPR008268">
    <property type="entry name" value="Peptidase_S16_AS"/>
</dbReference>
<keyword evidence="5 10" id="KW-0378">Hydrolase</keyword>
<feature type="binding site" evidence="10 13">
    <location>
        <begin position="397"/>
        <end position="404"/>
    </location>
    <ligand>
        <name>ATP</name>
        <dbReference type="ChEBI" id="CHEBI:30616"/>
    </ligand>
</feature>
<evidence type="ECO:0000313" key="19">
    <source>
        <dbReference type="Proteomes" id="UP001431776"/>
    </source>
</evidence>
<dbReference type="InterPro" id="IPR004815">
    <property type="entry name" value="Lon_bac/euk-typ"/>
</dbReference>
<evidence type="ECO:0000256" key="14">
    <source>
        <dbReference type="PROSITE-ProRule" id="PRU01122"/>
    </source>
</evidence>
<keyword evidence="19" id="KW-1185">Reference proteome</keyword>
<dbReference type="FunFam" id="3.40.50.300:FF:000021">
    <property type="entry name" value="Lon protease homolog"/>
    <property type="match status" value="1"/>
</dbReference>
<evidence type="ECO:0000256" key="2">
    <source>
        <dbReference type="ARBA" id="ARBA00022490"/>
    </source>
</evidence>
<feature type="active site" evidence="10 12">
    <location>
        <position position="763"/>
    </location>
</feature>
<dbReference type="InterPro" id="IPR014721">
    <property type="entry name" value="Ribsml_uS5_D2-typ_fold_subgr"/>
</dbReference>
<evidence type="ECO:0000256" key="7">
    <source>
        <dbReference type="ARBA" id="ARBA00022840"/>
    </source>
</evidence>
<evidence type="ECO:0000256" key="13">
    <source>
        <dbReference type="PIRSR" id="PIRSR001174-2"/>
    </source>
</evidence>
<dbReference type="Gene3D" id="1.20.58.1480">
    <property type="match status" value="1"/>
</dbReference>
<evidence type="ECO:0000256" key="10">
    <source>
        <dbReference type="HAMAP-Rule" id="MF_01973"/>
    </source>
</evidence>
<dbReference type="InterPro" id="IPR054594">
    <property type="entry name" value="Lon_lid"/>
</dbReference>
<dbReference type="InterPro" id="IPR020568">
    <property type="entry name" value="Ribosomal_Su5_D2-typ_SF"/>
</dbReference>
<dbReference type="GO" id="GO:0006515">
    <property type="term" value="P:protein quality control for misfolded or incompletely synthesized proteins"/>
    <property type="evidence" value="ECO:0007669"/>
    <property type="project" value="UniProtKB-UniRule"/>
</dbReference>
<dbReference type="SMART" id="SM00382">
    <property type="entry name" value="AAA"/>
    <property type="match status" value="1"/>
</dbReference>
<dbReference type="Gene3D" id="1.20.5.5270">
    <property type="match status" value="1"/>
</dbReference>
<dbReference type="InterPro" id="IPR015947">
    <property type="entry name" value="PUA-like_sf"/>
</dbReference>
<dbReference type="Proteomes" id="UP001431776">
    <property type="component" value="Unassembled WGS sequence"/>
</dbReference>
<dbReference type="EC" id="3.4.21.53" evidence="10 11"/>
<evidence type="ECO:0000256" key="12">
    <source>
        <dbReference type="PIRSR" id="PIRSR001174-1"/>
    </source>
</evidence>
<dbReference type="SUPFAM" id="SSF88697">
    <property type="entry name" value="PUA domain-like"/>
    <property type="match status" value="1"/>
</dbReference>
<dbReference type="PROSITE" id="PS51786">
    <property type="entry name" value="LON_PROTEOLYTIC"/>
    <property type="match status" value="1"/>
</dbReference>
<feature type="domain" description="Lon proteolytic" evidence="16">
    <location>
        <begin position="633"/>
        <end position="814"/>
    </location>
</feature>
<accession>A0AAW6U133</accession>
<dbReference type="InterPro" id="IPR003959">
    <property type="entry name" value="ATPase_AAA_core"/>
</dbReference>
<dbReference type="SUPFAM" id="SSF54211">
    <property type="entry name" value="Ribosomal protein S5 domain 2-like"/>
    <property type="match status" value="1"/>
</dbReference>
<evidence type="ECO:0000256" key="4">
    <source>
        <dbReference type="ARBA" id="ARBA00022741"/>
    </source>
</evidence>
<feature type="domain" description="Lon N-terminal" evidence="17">
    <location>
        <begin position="52"/>
        <end position="245"/>
    </location>
</feature>
<name>A0AAW6U133_9BACT</name>
<gene>
    <name evidence="10 18" type="primary">lon</name>
    <name evidence="18" type="ORF">QJ522_16250</name>
</gene>
<dbReference type="Pfam" id="PF02190">
    <property type="entry name" value="LON_substr_bdg"/>
    <property type="match status" value="1"/>
</dbReference>
<dbReference type="HAMAP" id="MF_01973">
    <property type="entry name" value="lon_bact"/>
    <property type="match status" value="1"/>
</dbReference>
<dbReference type="GO" id="GO:0004176">
    <property type="term" value="F:ATP-dependent peptidase activity"/>
    <property type="evidence" value="ECO:0007669"/>
    <property type="project" value="UniProtKB-UniRule"/>
</dbReference>
<evidence type="ECO:0000259" key="16">
    <source>
        <dbReference type="PROSITE" id="PS51786"/>
    </source>
</evidence>
<evidence type="ECO:0000256" key="8">
    <source>
        <dbReference type="ARBA" id="ARBA00023016"/>
    </source>
</evidence>
<keyword evidence="4 10" id="KW-0547">Nucleotide-binding</keyword>
<evidence type="ECO:0000256" key="1">
    <source>
        <dbReference type="ARBA" id="ARBA00004496"/>
    </source>
</evidence>
<dbReference type="PRINTS" id="PR00830">
    <property type="entry name" value="ENDOLAPTASE"/>
</dbReference>
<evidence type="ECO:0000256" key="9">
    <source>
        <dbReference type="ARBA" id="ARBA00050665"/>
    </source>
</evidence>
<dbReference type="PROSITE" id="PS01046">
    <property type="entry name" value="LON_SER"/>
    <property type="match status" value="1"/>
</dbReference>
<keyword evidence="6 10" id="KW-0720">Serine protease</keyword>
<keyword evidence="8 10" id="KW-0346">Stress response</keyword>
<dbReference type="SUPFAM" id="SSF52540">
    <property type="entry name" value="P-loop containing nucleoside triphosphate hydrolases"/>
    <property type="match status" value="1"/>
</dbReference>
<keyword evidence="2 10" id="KW-0963">Cytoplasm</keyword>
<proteinExistence type="evidence at transcript level"/>
<dbReference type="PROSITE" id="PS51787">
    <property type="entry name" value="LON_N"/>
    <property type="match status" value="1"/>
</dbReference>
<dbReference type="InterPro" id="IPR003593">
    <property type="entry name" value="AAA+_ATPase"/>
</dbReference>
<comment type="similarity">
    <text evidence="10 11 14 15">Belongs to the peptidase S16 family.</text>
</comment>
<evidence type="ECO:0000256" key="5">
    <source>
        <dbReference type="ARBA" id="ARBA00022801"/>
    </source>
</evidence>
<evidence type="ECO:0000256" key="3">
    <source>
        <dbReference type="ARBA" id="ARBA00022670"/>
    </source>
</evidence>
<sequence length="815" mass="89960">MASYLNNLFIVDENDWLNDAMAKNAASVDDFIDTDETDGPEGDLGPQVPDVIGILPIRNTVAYPGTVTPLTVGRERSKALLADTRPNESLIGLLTQRNPNKDAPGFGDLYSVGTTASVLKIIKMPQGSVNIFVHGISRFKVVERIATEPYLKARIKVLSVKTRMTKQLQALMVSVRQSANRVVALSPNVPEEASVLLENIEDPSSLADFLAANLSMDLEKKQQLLAELDPARRLEEISVILAHQLEVLELSHKIQGRVRDSIDKSQREYFLQEQLKAIQSELGQQDMRTEELREVRQNIAKAKMPKAVETEALRELDRLSKIPAASPEYSVIRTYLDWVCELPWAVQTEDRIDIGQAERILNRDHYDLTKVKKRILEFLAVRKLNPTGKSPILCFIGPPGVGKTSLGKSIARSMGRKFVRISLGGIRDEADIRGHRRTYIGALPGRIMQELRKCHSRNPVFMLDELDKIGADFRGDPASALLEVLDPEQNSSFNDHYLDQPFDLSAVMFIGTANYTEPIPPALFDRMEVIELPGYTETEKLRIAKRYLIPRQLKEHGLKKTQLTFKDEAVLATVNRYTREAGVRNLERHIAAICRAVVTEIAKGAKRRATIGARDLAAILGPARHESELALRTGVPGVATAMAYTPVGGELLFIESAAMPGKGQLQLTGHIGDVMKESAQAAFSLVKANAGRFGLDESQFAKTDYHIHVPAGAIPKDGPSAGVAMFTSLVSLLLRKPTRPEVAMTGEITLRGLVMPIGGLKEKVLAAKQAGIKTVLLPTRNKKDVPEIPSEAKKGMQFVFIRNVEEAIKAALDTD</sequence>
<evidence type="ECO:0000256" key="11">
    <source>
        <dbReference type="PIRNR" id="PIRNR001174"/>
    </source>
</evidence>
<dbReference type="PANTHER" id="PTHR10046">
    <property type="entry name" value="ATP DEPENDENT LON PROTEASE FAMILY MEMBER"/>
    <property type="match status" value="1"/>
</dbReference>
<dbReference type="FunFam" id="1.20.5.5270:FF:000002">
    <property type="entry name" value="Lon protease homolog"/>
    <property type="match status" value="1"/>
</dbReference>
<evidence type="ECO:0000256" key="15">
    <source>
        <dbReference type="RuleBase" id="RU000591"/>
    </source>
</evidence>
<dbReference type="GO" id="GO:0016887">
    <property type="term" value="F:ATP hydrolysis activity"/>
    <property type="evidence" value="ECO:0007669"/>
    <property type="project" value="UniProtKB-UniRule"/>
</dbReference>
<protein>
    <recommendedName>
        <fullName evidence="10 11">Lon protease</fullName>
        <ecNumber evidence="10 11">3.4.21.53</ecNumber>
    </recommendedName>
    <alternativeName>
        <fullName evidence="10">ATP-dependent protease La</fullName>
    </alternativeName>
</protein>
<reference evidence="18" key="1">
    <citation type="submission" date="2023-05" db="EMBL/GenBank/DDBJ databases">
        <title>Anaerotaeda fermentans gen. nov., sp. nov., a novel anaerobic planctomycete of the new family within the order Sedimentisphaerales isolated from Taman Peninsula, Russia.</title>
        <authorList>
            <person name="Khomyakova M.A."/>
            <person name="Merkel A.Y."/>
            <person name="Slobodkin A.I."/>
        </authorList>
    </citation>
    <scope>NUCLEOTIDE SEQUENCE</scope>
    <source>
        <strain evidence="18">M17dextr</strain>
    </source>
</reference>
<dbReference type="GO" id="GO:0005737">
    <property type="term" value="C:cytoplasm"/>
    <property type="evidence" value="ECO:0007669"/>
    <property type="project" value="UniProtKB-SubCell"/>
</dbReference>